<evidence type="ECO:0000313" key="2">
    <source>
        <dbReference type="EMBL" id="RZV08668.1"/>
    </source>
</evidence>
<accession>A0A482YEC2</accession>
<evidence type="ECO:0000256" key="1">
    <source>
        <dbReference type="SAM" id="MobiDB-lite"/>
    </source>
</evidence>
<dbReference type="Proteomes" id="UP000291097">
    <property type="component" value="Unassembled WGS sequence"/>
</dbReference>
<evidence type="ECO:0000313" key="3">
    <source>
        <dbReference type="Proteomes" id="UP000291097"/>
    </source>
</evidence>
<protein>
    <submittedName>
        <fullName evidence="2">Uncharacterized protein</fullName>
    </submittedName>
</protein>
<name>A0A482YEC2_9EURY</name>
<feature type="compositionally biased region" description="Acidic residues" evidence="1">
    <location>
        <begin position="252"/>
        <end position="272"/>
    </location>
</feature>
<dbReference type="OrthoDB" id="206276at2157"/>
<sequence>MVAEEVSNQIDVTEVLGDGGLEDSIDGGDVGAAVGRQFGEQFGRDVGASVGRTVHETIAADVEDGKELGEIRADLSTAIRDTLQESFSELEGRDSLASMAKDVTDGSSVEGLLDGIGGDESGGQTEPQDEKPADEAEEQEDEGKERDEPDAKAAVKEAADKAGAAVEGTADNAKETAEDVTSESKETTEEADSSGNGKDESSMEHLEDRRKDTLEDFLGVLSDSDLQSIAKDVGVKANRSREEMTAEIIEAVMDDEPDSDSNEELEPAAEAE</sequence>
<reference evidence="2 3" key="1">
    <citation type="submission" date="2019-02" db="EMBL/GenBank/DDBJ databases">
        <title>Genomic Encyclopedia of Archaeal and Bacterial Type Strains, Phase II (KMG-II): from individual species to whole genera.</title>
        <authorList>
            <person name="Goeker M."/>
        </authorList>
    </citation>
    <scope>NUCLEOTIDE SEQUENCE [LARGE SCALE GENOMIC DNA]</scope>
    <source>
        <strain evidence="2 3">DSM 18328</strain>
    </source>
</reference>
<feature type="compositionally biased region" description="Basic and acidic residues" evidence="1">
    <location>
        <begin position="197"/>
        <end position="210"/>
    </location>
</feature>
<proteinExistence type="predicted"/>
<dbReference type="RefSeq" id="WP_207225298.1">
    <property type="nucleotide sequence ID" value="NZ_SHMP01000005.1"/>
</dbReference>
<feature type="compositionally biased region" description="Basic and acidic residues" evidence="1">
    <location>
        <begin position="143"/>
        <end position="160"/>
    </location>
</feature>
<feature type="region of interest" description="Disordered" evidence="1">
    <location>
        <begin position="89"/>
        <end position="210"/>
    </location>
</feature>
<dbReference type="EMBL" id="SHMP01000005">
    <property type="protein sequence ID" value="RZV08668.1"/>
    <property type="molecule type" value="Genomic_DNA"/>
</dbReference>
<dbReference type="AlphaFoldDB" id="A0A482YEC2"/>
<organism evidence="2 3">
    <name type="scientific">Natrinema hispanicum</name>
    <dbReference type="NCBI Taxonomy" id="392421"/>
    <lineage>
        <taxon>Archaea</taxon>
        <taxon>Methanobacteriati</taxon>
        <taxon>Methanobacteriota</taxon>
        <taxon>Stenosarchaea group</taxon>
        <taxon>Halobacteria</taxon>
        <taxon>Halobacteriales</taxon>
        <taxon>Natrialbaceae</taxon>
        <taxon>Natrinema</taxon>
    </lineage>
</organism>
<gene>
    <name evidence="2" type="ORF">BDK88_2742</name>
</gene>
<feature type="compositionally biased region" description="Basic and acidic residues" evidence="1">
    <location>
        <begin position="172"/>
        <end position="188"/>
    </location>
</feature>
<comment type="caution">
    <text evidence="2">The sequence shown here is derived from an EMBL/GenBank/DDBJ whole genome shotgun (WGS) entry which is preliminary data.</text>
</comment>
<feature type="region of interest" description="Disordered" evidence="1">
    <location>
        <begin position="250"/>
        <end position="272"/>
    </location>
</feature>